<name>A0AAE8XFL8_9CAUD</name>
<dbReference type="EMBL" id="MZ826350">
    <property type="protein sequence ID" value="UAV89618.1"/>
    <property type="molecule type" value="Genomic_DNA"/>
</dbReference>
<evidence type="ECO:0000313" key="2">
    <source>
        <dbReference type="Proteomes" id="UP000828412"/>
    </source>
</evidence>
<keyword evidence="2" id="KW-1185">Reference proteome</keyword>
<reference evidence="1 2" key="1">
    <citation type="submission" date="2021-08" db="EMBL/GenBank/DDBJ databases">
        <authorList>
            <person name="DeCurzio J.M.K."/>
            <person name="Krukonis G.P."/>
            <person name="Delesalle V.A."/>
        </authorList>
    </citation>
    <scope>NUCLEOTIDE SEQUENCE [LARGE SCALE GENOMIC DNA]</scope>
</reference>
<gene>
    <name evidence="1" type="primary">17</name>
    <name evidence="1" type="ORF">M51_17</name>
</gene>
<protein>
    <submittedName>
        <fullName evidence="1">Uncharacterized protein</fullName>
    </submittedName>
</protein>
<evidence type="ECO:0000313" key="1">
    <source>
        <dbReference type="EMBL" id="UAV89618.1"/>
    </source>
</evidence>
<dbReference type="RefSeq" id="YP_010766569.1">
    <property type="nucleotide sequence ID" value="NC_073680.1"/>
</dbReference>
<organism evidence="1 2">
    <name type="scientific">Pseudomonas phage M5.1</name>
    <dbReference type="NCBI Taxonomy" id="2873460"/>
    <lineage>
        <taxon>Viruses</taxon>
        <taxon>Duplodnaviria</taxon>
        <taxon>Heunggongvirae</taxon>
        <taxon>Uroviricota</taxon>
        <taxon>Caudoviricetes</taxon>
        <taxon>Vandenendeviridae</taxon>
        <taxon>Gorskivirinae</taxon>
        <taxon>Kremarvirus</taxon>
        <taxon>Kremarvirus M51</taxon>
    </lineage>
</organism>
<dbReference type="GeneID" id="80266248"/>
<dbReference type="KEGG" id="vg:80266248"/>
<proteinExistence type="predicted"/>
<accession>A0AAE8XFL8</accession>
<sequence length="79" mass="8667">MCNCQLCKDLRHLTDCGVSEDFLDRYLNEGLDAGYNQAVLDGTWPSSVELLTSALERAINIRSGKNDATTETGKLTKGE</sequence>
<dbReference type="Proteomes" id="UP000828412">
    <property type="component" value="Segment"/>
</dbReference>